<evidence type="ECO:0000256" key="1">
    <source>
        <dbReference type="SAM" id="Phobius"/>
    </source>
</evidence>
<dbReference type="RefSeq" id="WP_110045900.1">
    <property type="nucleotide sequence ID" value="NZ_CP054613.1"/>
</dbReference>
<feature type="transmembrane region" description="Helical" evidence="1">
    <location>
        <begin position="60"/>
        <end position="80"/>
    </location>
</feature>
<name>A0A2V2YPT9_9BACL</name>
<comment type="caution">
    <text evidence="2">The sequence shown here is derived from an EMBL/GenBank/DDBJ whole genome shotgun (WGS) entry which is preliminary data.</text>
</comment>
<dbReference type="EMBL" id="QGTQ01000021">
    <property type="protein sequence ID" value="PWV97374.1"/>
    <property type="molecule type" value="Genomic_DNA"/>
</dbReference>
<dbReference type="OrthoDB" id="9922189at2"/>
<protein>
    <submittedName>
        <fullName evidence="2">Uncharacterized protein</fullName>
    </submittedName>
</protein>
<sequence>MLREIGNAFSVMIMWIIRVIVIGFFLYYFQKFSDLITQYDINVRLAQSAVQASQLANESILVALTYIGKLLVVIAAVIVFESMYRNGRRTALREKMALKSE</sequence>
<accession>A0A2V2YPT9</accession>
<keyword evidence="1" id="KW-0812">Transmembrane</keyword>
<proteinExistence type="predicted"/>
<keyword evidence="1" id="KW-0472">Membrane</keyword>
<feature type="transmembrane region" description="Helical" evidence="1">
    <location>
        <begin position="7"/>
        <end position="29"/>
    </location>
</feature>
<reference evidence="2 3" key="1">
    <citation type="submission" date="2018-05" db="EMBL/GenBank/DDBJ databases">
        <title>Genomic Encyclopedia of Type Strains, Phase III (KMG-III): the genomes of soil and plant-associated and newly described type strains.</title>
        <authorList>
            <person name="Whitman W."/>
        </authorList>
    </citation>
    <scope>NUCLEOTIDE SEQUENCE [LARGE SCALE GENOMIC DNA]</scope>
    <source>
        <strain evidence="2 3">CECT 5696</strain>
    </source>
</reference>
<dbReference type="AlphaFoldDB" id="A0A2V2YPT9"/>
<evidence type="ECO:0000313" key="3">
    <source>
        <dbReference type="Proteomes" id="UP000246635"/>
    </source>
</evidence>
<gene>
    <name evidence="2" type="ORF">DFQ01_12116</name>
</gene>
<organism evidence="2 3">
    <name type="scientific">Paenibacillus cellulosilyticus</name>
    <dbReference type="NCBI Taxonomy" id="375489"/>
    <lineage>
        <taxon>Bacteria</taxon>
        <taxon>Bacillati</taxon>
        <taxon>Bacillota</taxon>
        <taxon>Bacilli</taxon>
        <taxon>Bacillales</taxon>
        <taxon>Paenibacillaceae</taxon>
        <taxon>Paenibacillus</taxon>
    </lineage>
</organism>
<dbReference type="Proteomes" id="UP000246635">
    <property type="component" value="Unassembled WGS sequence"/>
</dbReference>
<keyword evidence="1" id="KW-1133">Transmembrane helix</keyword>
<evidence type="ECO:0000313" key="2">
    <source>
        <dbReference type="EMBL" id="PWV97374.1"/>
    </source>
</evidence>
<keyword evidence="3" id="KW-1185">Reference proteome</keyword>